<keyword evidence="4" id="KW-1185">Reference proteome</keyword>
<gene>
    <name evidence="3" type="ORF">KCG35_04015</name>
</gene>
<dbReference type="Pfam" id="PF02021">
    <property type="entry name" value="UPF0102"/>
    <property type="match status" value="1"/>
</dbReference>
<evidence type="ECO:0000313" key="3">
    <source>
        <dbReference type="EMBL" id="MBU2710216.1"/>
    </source>
</evidence>
<dbReference type="Proteomes" id="UP000690515">
    <property type="component" value="Unassembled WGS sequence"/>
</dbReference>
<sequence length="124" mass="14430">MFWRLSHRHRGSQHEDLALAFLKRQGLTLVQRNYAWKGGEIDLIMLDKTTLVFIEVRYRKNATFGAATESLTKSKQRKLINTAKHFLLTQAKHNPACRFDLLAITGQTSSEQIDWLKNIIQLDY</sequence>
<reference evidence="3 4" key="1">
    <citation type="submission" date="2021-04" db="EMBL/GenBank/DDBJ databases">
        <authorList>
            <person name="Pira H."/>
            <person name="Risdian C."/>
            <person name="Wink J."/>
        </authorList>
    </citation>
    <scope>NUCLEOTIDE SEQUENCE [LARGE SCALE GENOMIC DNA]</scope>
    <source>
        <strain evidence="3 4">WH53</strain>
    </source>
</reference>
<dbReference type="NCBIfam" id="TIGR00252">
    <property type="entry name" value="YraN family protein"/>
    <property type="match status" value="1"/>
</dbReference>
<dbReference type="Gene3D" id="3.40.1350.10">
    <property type="match status" value="1"/>
</dbReference>
<dbReference type="InterPro" id="IPR011335">
    <property type="entry name" value="Restrct_endonuc-II-like"/>
</dbReference>
<evidence type="ECO:0000256" key="2">
    <source>
        <dbReference type="HAMAP-Rule" id="MF_00048"/>
    </source>
</evidence>
<dbReference type="CDD" id="cd20736">
    <property type="entry name" value="PoNe_Nuclease"/>
    <property type="match status" value="1"/>
</dbReference>
<name>A0ABS5Z845_9GAMM</name>
<dbReference type="PANTHER" id="PTHR34039">
    <property type="entry name" value="UPF0102 PROTEIN YRAN"/>
    <property type="match status" value="1"/>
</dbReference>
<dbReference type="HAMAP" id="MF_00048">
    <property type="entry name" value="UPF0102"/>
    <property type="match status" value="1"/>
</dbReference>
<dbReference type="RefSeq" id="WP_215818378.1">
    <property type="nucleotide sequence ID" value="NZ_JAGSOY010000005.1"/>
</dbReference>
<dbReference type="EMBL" id="JAGSOY010000005">
    <property type="protein sequence ID" value="MBU2710216.1"/>
    <property type="molecule type" value="Genomic_DNA"/>
</dbReference>
<evidence type="ECO:0000313" key="4">
    <source>
        <dbReference type="Proteomes" id="UP000690515"/>
    </source>
</evidence>
<comment type="similarity">
    <text evidence="1 2">Belongs to the UPF0102 family.</text>
</comment>
<proteinExistence type="inferred from homology"/>
<dbReference type="SUPFAM" id="SSF52980">
    <property type="entry name" value="Restriction endonuclease-like"/>
    <property type="match status" value="1"/>
</dbReference>
<comment type="caution">
    <text evidence="3">The sequence shown here is derived from an EMBL/GenBank/DDBJ whole genome shotgun (WGS) entry which is preliminary data.</text>
</comment>
<dbReference type="InterPro" id="IPR011856">
    <property type="entry name" value="tRNA_endonuc-like_dom_sf"/>
</dbReference>
<dbReference type="PANTHER" id="PTHR34039:SF1">
    <property type="entry name" value="UPF0102 PROTEIN YRAN"/>
    <property type="match status" value="1"/>
</dbReference>
<accession>A0ABS5Z845</accession>
<protein>
    <recommendedName>
        <fullName evidence="2">UPF0102 protein KCG35_04015</fullName>
    </recommendedName>
</protein>
<organism evidence="3 4">
    <name type="scientific">Zooshikella harenae</name>
    <dbReference type="NCBI Taxonomy" id="2827238"/>
    <lineage>
        <taxon>Bacteria</taxon>
        <taxon>Pseudomonadati</taxon>
        <taxon>Pseudomonadota</taxon>
        <taxon>Gammaproteobacteria</taxon>
        <taxon>Oceanospirillales</taxon>
        <taxon>Zooshikellaceae</taxon>
        <taxon>Zooshikella</taxon>
    </lineage>
</organism>
<dbReference type="InterPro" id="IPR003509">
    <property type="entry name" value="UPF0102_YraN-like"/>
</dbReference>
<evidence type="ECO:0000256" key="1">
    <source>
        <dbReference type="ARBA" id="ARBA00006738"/>
    </source>
</evidence>
<dbReference type="NCBIfam" id="NF009150">
    <property type="entry name" value="PRK12497.1-3"/>
    <property type="match status" value="1"/>
</dbReference>